<sequence>MSIFVAAQRGDVQRIKQLVETGEASVTDRDAQNVTALHWASINAHMGACRYLLDQGAEVDAKGGDLDATPMQWAARNGYLYVIHLLISHNADPTL</sequence>
<keyword evidence="6" id="KW-1185">Reference proteome</keyword>
<keyword evidence="2" id="KW-0677">Repeat</keyword>
<dbReference type="InterPro" id="IPR036770">
    <property type="entry name" value="Ankyrin_rpt-contain_sf"/>
</dbReference>
<evidence type="ECO:0000256" key="4">
    <source>
        <dbReference type="PROSITE-ProRule" id="PRU00023"/>
    </source>
</evidence>
<dbReference type="AlphaFoldDB" id="A0A165BMH3"/>
<dbReference type="InParanoid" id="A0A165BMH3"/>
<dbReference type="Proteomes" id="UP000077266">
    <property type="component" value="Unassembled WGS sequence"/>
</dbReference>
<dbReference type="SMART" id="SM00248">
    <property type="entry name" value="ANK"/>
    <property type="match status" value="2"/>
</dbReference>
<dbReference type="Gene3D" id="1.25.40.20">
    <property type="entry name" value="Ankyrin repeat-containing domain"/>
    <property type="match status" value="1"/>
</dbReference>
<reference evidence="5 6" key="1">
    <citation type="journal article" date="2016" name="Mol. Biol. Evol.">
        <title>Comparative Genomics of Early-Diverging Mushroom-Forming Fungi Provides Insights into the Origins of Lignocellulose Decay Capabilities.</title>
        <authorList>
            <person name="Nagy L.G."/>
            <person name="Riley R."/>
            <person name="Tritt A."/>
            <person name="Adam C."/>
            <person name="Daum C."/>
            <person name="Floudas D."/>
            <person name="Sun H."/>
            <person name="Yadav J.S."/>
            <person name="Pangilinan J."/>
            <person name="Larsson K.H."/>
            <person name="Matsuura K."/>
            <person name="Barry K."/>
            <person name="Labutti K."/>
            <person name="Kuo R."/>
            <person name="Ohm R.A."/>
            <person name="Bhattacharya S.S."/>
            <person name="Shirouzu T."/>
            <person name="Yoshinaga Y."/>
            <person name="Martin F.M."/>
            <person name="Grigoriev I.V."/>
            <person name="Hibbett D.S."/>
        </authorList>
    </citation>
    <scope>NUCLEOTIDE SEQUENCE [LARGE SCALE GENOMIC DNA]</scope>
    <source>
        <strain evidence="5 6">HHB12029</strain>
    </source>
</reference>
<feature type="non-terminal residue" evidence="5">
    <location>
        <position position="95"/>
    </location>
</feature>
<dbReference type="InterPro" id="IPR002110">
    <property type="entry name" value="Ankyrin_rpt"/>
</dbReference>
<evidence type="ECO:0000256" key="3">
    <source>
        <dbReference type="ARBA" id="ARBA00023043"/>
    </source>
</evidence>
<organism evidence="5 6">
    <name type="scientific">Exidia glandulosa HHB12029</name>
    <dbReference type="NCBI Taxonomy" id="1314781"/>
    <lineage>
        <taxon>Eukaryota</taxon>
        <taxon>Fungi</taxon>
        <taxon>Dikarya</taxon>
        <taxon>Basidiomycota</taxon>
        <taxon>Agaricomycotina</taxon>
        <taxon>Agaricomycetes</taxon>
        <taxon>Auriculariales</taxon>
        <taxon>Exidiaceae</taxon>
        <taxon>Exidia</taxon>
    </lineage>
</organism>
<accession>A0A165BMH3</accession>
<keyword evidence="3 4" id="KW-0040">ANK repeat</keyword>
<evidence type="ECO:0000313" key="5">
    <source>
        <dbReference type="EMBL" id="KZV80903.1"/>
    </source>
</evidence>
<dbReference type="EMBL" id="KV426437">
    <property type="protein sequence ID" value="KZV80903.1"/>
    <property type="molecule type" value="Genomic_DNA"/>
</dbReference>
<name>A0A165BMH3_EXIGL</name>
<dbReference type="Pfam" id="PF12796">
    <property type="entry name" value="Ank_2"/>
    <property type="match status" value="1"/>
</dbReference>
<feature type="repeat" description="ANK" evidence="4">
    <location>
        <begin position="66"/>
        <end position="95"/>
    </location>
</feature>
<dbReference type="PANTHER" id="PTHR24161">
    <property type="entry name" value="ANK_REP_REGION DOMAIN-CONTAINING PROTEIN-RELATED"/>
    <property type="match status" value="1"/>
</dbReference>
<dbReference type="OrthoDB" id="6781668at2759"/>
<gene>
    <name evidence="5" type="ORF">EXIGLDRAFT_629373</name>
</gene>
<protein>
    <recommendedName>
        <fullName evidence="1">protein S-acyltransferase</fullName>
        <ecNumber evidence="1">2.3.1.225</ecNumber>
    </recommendedName>
</protein>
<feature type="repeat" description="ANK" evidence="4">
    <location>
        <begin position="32"/>
        <end position="64"/>
    </location>
</feature>
<proteinExistence type="predicted"/>
<dbReference type="EC" id="2.3.1.225" evidence="1"/>
<dbReference type="PROSITE" id="PS50088">
    <property type="entry name" value="ANK_REPEAT"/>
    <property type="match status" value="2"/>
</dbReference>
<dbReference type="PANTHER" id="PTHR24161:SF85">
    <property type="entry name" value="PALMITOYLTRANSFERASE HIP14"/>
    <property type="match status" value="1"/>
</dbReference>
<dbReference type="STRING" id="1314781.A0A165BMH3"/>
<dbReference type="PROSITE" id="PS50297">
    <property type="entry name" value="ANK_REP_REGION"/>
    <property type="match status" value="2"/>
</dbReference>
<evidence type="ECO:0000313" key="6">
    <source>
        <dbReference type="Proteomes" id="UP000077266"/>
    </source>
</evidence>
<dbReference type="GO" id="GO:0019706">
    <property type="term" value="F:protein-cysteine S-palmitoyltransferase activity"/>
    <property type="evidence" value="ECO:0007669"/>
    <property type="project" value="UniProtKB-EC"/>
</dbReference>
<dbReference type="SUPFAM" id="SSF48403">
    <property type="entry name" value="Ankyrin repeat"/>
    <property type="match status" value="1"/>
</dbReference>
<evidence type="ECO:0000256" key="1">
    <source>
        <dbReference type="ARBA" id="ARBA00012210"/>
    </source>
</evidence>
<evidence type="ECO:0000256" key="2">
    <source>
        <dbReference type="ARBA" id="ARBA00022737"/>
    </source>
</evidence>